<evidence type="ECO:0000256" key="5">
    <source>
        <dbReference type="ARBA" id="ARBA00022989"/>
    </source>
</evidence>
<evidence type="ECO:0000256" key="3">
    <source>
        <dbReference type="ARBA" id="ARBA00022475"/>
    </source>
</evidence>
<dbReference type="Proteomes" id="UP000076825">
    <property type="component" value="Chromosome 1"/>
</dbReference>
<dbReference type="AlphaFoldDB" id="A0A157RFG5"/>
<dbReference type="Pfam" id="PF07681">
    <property type="entry name" value="DoxX"/>
    <property type="match status" value="1"/>
</dbReference>
<dbReference type="GO" id="GO:0005886">
    <property type="term" value="C:plasma membrane"/>
    <property type="evidence" value="ECO:0007669"/>
    <property type="project" value="UniProtKB-SubCell"/>
</dbReference>
<dbReference type="eggNOG" id="COG2259">
    <property type="taxonomic scope" value="Bacteria"/>
</dbReference>
<dbReference type="OrthoDB" id="8796921at2"/>
<evidence type="ECO:0000256" key="2">
    <source>
        <dbReference type="ARBA" id="ARBA00006679"/>
    </source>
</evidence>
<dbReference type="RefSeq" id="WP_025514101.1">
    <property type="nucleotide sequence ID" value="NZ_CP016340.1"/>
</dbReference>
<evidence type="ECO:0000313" key="9">
    <source>
        <dbReference type="Proteomes" id="UP000076825"/>
    </source>
</evidence>
<dbReference type="PANTHER" id="PTHR33452:SF7">
    <property type="entry name" value="DOXX FAMILY PROTEIN"/>
    <property type="match status" value="1"/>
</dbReference>
<dbReference type="STRING" id="123899.SAMEA3906487_01408"/>
<keyword evidence="5 7" id="KW-1133">Transmembrane helix</keyword>
<feature type="transmembrane region" description="Helical" evidence="7">
    <location>
        <begin position="56"/>
        <end position="80"/>
    </location>
</feature>
<evidence type="ECO:0000256" key="1">
    <source>
        <dbReference type="ARBA" id="ARBA00004651"/>
    </source>
</evidence>
<keyword evidence="6 7" id="KW-0472">Membrane</keyword>
<name>A0A157RFG5_9BORD</name>
<dbReference type="GeneID" id="56591302"/>
<proteinExistence type="inferred from homology"/>
<protein>
    <submittedName>
        <fullName evidence="8">Membrane protein</fullName>
    </submittedName>
</protein>
<keyword evidence="4 7" id="KW-0812">Transmembrane</keyword>
<evidence type="ECO:0000256" key="6">
    <source>
        <dbReference type="ARBA" id="ARBA00023136"/>
    </source>
</evidence>
<dbReference type="KEGG" id="btrm:SAMEA390648701408"/>
<evidence type="ECO:0000256" key="7">
    <source>
        <dbReference type="SAM" id="Phobius"/>
    </source>
</evidence>
<accession>A0A157RFG5</accession>
<dbReference type="InterPro" id="IPR051907">
    <property type="entry name" value="DoxX-like_oxidoreductase"/>
</dbReference>
<sequence>MRFLSSWRAKVDEAGLGLLLLRLWVGMEFLRAGWVKLGGGWQAPQWFRELSFPWPQSWLAADFNWVAAGGLEIVFGLALILGVGVRWASAVLLYVVYVAVAAVHFDLGWAGWNQIETEDGQGFKVPLMLALMLLVLLTQGGGRYGLGRLCCARCKRDG</sequence>
<evidence type="ECO:0000313" key="8">
    <source>
        <dbReference type="EMBL" id="SAI68675.1"/>
    </source>
</evidence>
<reference evidence="8 9" key="1">
    <citation type="submission" date="2016-04" db="EMBL/GenBank/DDBJ databases">
        <authorList>
            <consortium name="Pathogen Informatics"/>
        </authorList>
    </citation>
    <scope>NUCLEOTIDE SEQUENCE [LARGE SCALE GENOMIC DNA]</scope>
    <source>
        <strain evidence="8 9">H044680328</strain>
    </source>
</reference>
<gene>
    <name evidence="8" type="ORF">SAMEA3906487_01408</name>
</gene>
<keyword evidence="9" id="KW-1185">Reference proteome</keyword>
<feature type="transmembrane region" description="Helical" evidence="7">
    <location>
        <begin position="87"/>
        <end position="105"/>
    </location>
</feature>
<comment type="subcellular location">
    <subcellularLocation>
        <location evidence="1">Cell membrane</location>
        <topology evidence="1">Multi-pass membrane protein</topology>
    </subcellularLocation>
</comment>
<keyword evidence="3" id="KW-1003">Cell membrane</keyword>
<organism evidence="8 9">
    <name type="scientific">Bordetella trematum</name>
    <dbReference type="NCBI Taxonomy" id="123899"/>
    <lineage>
        <taxon>Bacteria</taxon>
        <taxon>Pseudomonadati</taxon>
        <taxon>Pseudomonadota</taxon>
        <taxon>Betaproteobacteria</taxon>
        <taxon>Burkholderiales</taxon>
        <taxon>Alcaligenaceae</taxon>
        <taxon>Bordetella</taxon>
    </lineage>
</organism>
<dbReference type="EMBL" id="LT546645">
    <property type="protein sequence ID" value="SAI68675.1"/>
    <property type="molecule type" value="Genomic_DNA"/>
</dbReference>
<dbReference type="InterPro" id="IPR032808">
    <property type="entry name" value="DoxX"/>
</dbReference>
<feature type="transmembrane region" description="Helical" evidence="7">
    <location>
        <begin position="125"/>
        <end position="146"/>
    </location>
</feature>
<dbReference type="PANTHER" id="PTHR33452">
    <property type="entry name" value="OXIDOREDUCTASE CATD-RELATED"/>
    <property type="match status" value="1"/>
</dbReference>
<evidence type="ECO:0000256" key="4">
    <source>
        <dbReference type="ARBA" id="ARBA00022692"/>
    </source>
</evidence>
<dbReference type="PATRIC" id="fig|123899.6.peg.1387"/>
<comment type="similarity">
    <text evidence="2">Belongs to the DoxX family.</text>
</comment>